<dbReference type="EMBL" id="BFAA01010637">
    <property type="protein sequence ID" value="GCB79369.1"/>
    <property type="molecule type" value="Genomic_DNA"/>
</dbReference>
<keyword evidence="3" id="KW-1185">Reference proteome</keyword>
<evidence type="ECO:0000313" key="2">
    <source>
        <dbReference type="EMBL" id="GCB79369.1"/>
    </source>
</evidence>
<comment type="caution">
    <text evidence="2">The sequence shown here is derived from an EMBL/GenBank/DDBJ whole genome shotgun (WGS) entry which is preliminary data.</text>
</comment>
<dbReference type="Proteomes" id="UP000288216">
    <property type="component" value="Unassembled WGS sequence"/>
</dbReference>
<accession>A0A401Q1R2</accession>
<gene>
    <name evidence="2" type="ORF">scyTo_0016948</name>
</gene>
<keyword evidence="1" id="KW-1133">Transmembrane helix</keyword>
<proteinExistence type="predicted"/>
<protein>
    <submittedName>
        <fullName evidence="2">Uncharacterized protein</fullName>
    </submittedName>
</protein>
<keyword evidence="1" id="KW-0812">Transmembrane</keyword>
<evidence type="ECO:0000313" key="3">
    <source>
        <dbReference type="Proteomes" id="UP000288216"/>
    </source>
</evidence>
<dbReference type="AlphaFoldDB" id="A0A401Q1R2"/>
<reference evidence="2 3" key="1">
    <citation type="journal article" date="2018" name="Nat. Ecol. Evol.">
        <title>Shark genomes provide insights into elasmobranch evolution and the origin of vertebrates.</title>
        <authorList>
            <person name="Hara Y"/>
            <person name="Yamaguchi K"/>
            <person name="Onimaru K"/>
            <person name="Kadota M"/>
            <person name="Koyanagi M"/>
            <person name="Keeley SD"/>
            <person name="Tatsumi K"/>
            <person name="Tanaka K"/>
            <person name="Motone F"/>
            <person name="Kageyama Y"/>
            <person name="Nozu R"/>
            <person name="Adachi N"/>
            <person name="Nishimura O"/>
            <person name="Nakagawa R"/>
            <person name="Tanegashima C"/>
            <person name="Kiyatake I"/>
            <person name="Matsumoto R"/>
            <person name="Murakumo K"/>
            <person name="Nishida K"/>
            <person name="Terakita A"/>
            <person name="Kuratani S"/>
            <person name="Sato K"/>
            <person name="Hyodo S Kuraku.S."/>
        </authorList>
    </citation>
    <scope>NUCLEOTIDE SEQUENCE [LARGE SCALE GENOMIC DNA]</scope>
</reference>
<name>A0A401Q1R2_SCYTO</name>
<feature type="transmembrane region" description="Helical" evidence="1">
    <location>
        <begin position="28"/>
        <end position="52"/>
    </location>
</feature>
<sequence length="77" mass="8390">MATTLNQDKSAVQKMLKGKLKALGITEVVTGIIIITAAIIQISIVTGILAALVQEQPSHFMVCIWSKNDLVWLADKR</sequence>
<keyword evidence="1" id="KW-0472">Membrane</keyword>
<evidence type="ECO:0000256" key="1">
    <source>
        <dbReference type="SAM" id="Phobius"/>
    </source>
</evidence>
<organism evidence="2 3">
    <name type="scientific">Scyliorhinus torazame</name>
    <name type="common">Cloudy catshark</name>
    <name type="synonym">Catulus torazame</name>
    <dbReference type="NCBI Taxonomy" id="75743"/>
    <lineage>
        <taxon>Eukaryota</taxon>
        <taxon>Metazoa</taxon>
        <taxon>Chordata</taxon>
        <taxon>Craniata</taxon>
        <taxon>Vertebrata</taxon>
        <taxon>Chondrichthyes</taxon>
        <taxon>Elasmobranchii</taxon>
        <taxon>Galeomorphii</taxon>
        <taxon>Galeoidea</taxon>
        <taxon>Carcharhiniformes</taxon>
        <taxon>Scyliorhinidae</taxon>
        <taxon>Scyliorhinus</taxon>
    </lineage>
</organism>